<comment type="caution">
    <text evidence="3">The sequence shown here is derived from an EMBL/GenBank/DDBJ whole genome shotgun (WGS) entry which is preliminary data.</text>
</comment>
<evidence type="ECO:0000256" key="1">
    <source>
        <dbReference type="SAM" id="MobiDB-lite"/>
    </source>
</evidence>
<dbReference type="Pfam" id="PF00583">
    <property type="entry name" value="Acetyltransf_1"/>
    <property type="match status" value="1"/>
</dbReference>
<name>A0A918B064_9ACTN</name>
<proteinExistence type="predicted"/>
<feature type="region of interest" description="Disordered" evidence="1">
    <location>
        <begin position="151"/>
        <end position="198"/>
    </location>
</feature>
<reference evidence="3" key="2">
    <citation type="submission" date="2020-09" db="EMBL/GenBank/DDBJ databases">
        <authorList>
            <person name="Sun Q."/>
            <person name="Ohkuma M."/>
        </authorList>
    </citation>
    <scope>NUCLEOTIDE SEQUENCE</scope>
    <source>
        <strain evidence="3">JCM 4335</strain>
    </source>
</reference>
<sequence length="198" mass="21662">MNLHDSVSAVTRRAREDDAGPIAEVQAAAWRAAYAGILPAAELDGLDTTALAGFWRTQIAAADEASAHVLVHDDGEGVAGFSAFGPARDDDLRQRPDTEELYAFYARPERWDRGVGRELMRSTLSVWAGKGTRTAYLWVLERNERGRAFYEKGGWRPDPAAAPSGSEPGAMEIRYLLSEPRARRTAAGTGPDFRTKGR</sequence>
<feature type="compositionally biased region" description="Low complexity" evidence="1">
    <location>
        <begin position="157"/>
        <end position="170"/>
    </location>
</feature>
<keyword evidence="4" id="KW-1185">Reference proteome</keyword>
<reference evidence="3" key="1">
    <citation type="journal article" date="2014" name="Int. J. Syst. Evol. Microbiol.">
        <title>Complete genome sequence of Corynebacterium casei LMG S-19264T (=DSM 44701T), isolated from a smear-ripened cheese.</title>
        <authorList>
            <consortium name="US DOE Joint Genome Institute (JGI-PGF)"/>
            <person name="Walter F."/>
            <person name="Albersmeier A."/>
            <person name="Kalinowski J."/>
            <person name="Ruckert C."/>
        </authorList>
    </citation>
    <scope>NUCLEOTIDE SEQUENCE</scope>
    <source>
        <strain evidence="3">JCM 4335</strain>
    </source>
</reference>
<evidence type="ECO:0000313" key="3">
    <source>
        <dbReference type="EMBL" id="GGQ07051.1"/>
    </source>
</evidence>
<protein>
    <submittedName>
        <fullName evidence="3">N-acetyltransferase</fullName>
    </submittedName>
</protein>
<feature type="domain" description="N-acetyltransferase" evidence="2">
    <location>
        <begin position="9"/>
        <end position="178"/>
    </location>
</feature>
<dbReference type="InterPro" id="IPR016181">
    <property type="entry name" value="Acyl_CoA_acyltransferase"/>
</dbReference>
<dbReference type="RefSeq" id="WP_189533285.1">
    <property type="nucleotide sequence ID" value="NZ_BMSV01000005.1"/>
</dbReference>
<evidence type="ECO:0000313" key="4">
    <source>
        <dbReference type="Proteomes" id="UP000654123"/>
    </source>
</evidence>
<dbReference type="Gene3D" id="3.40.630.30">
    <property type="match status" value="1"/>
</dbReference>
<gene>
    <name evidence="3" type="ORF">GCM10010249_26610</name>
</gene>
<accession>A0A918B064</accession>
<dbReference type="PROSITE" id="PS51186">
    <property type="entry name" value="GNAT"/>
    <property type="match status" value="1"/>
</dbReference>
<evidence type="ECO:0000259" key="2">
    <source>
        <dbReference type="PROSITE" id="PS51186"/>
    </source>
</evidence>
<dbReference type="Proteomes" id="UP000654123">
    <property type="component" value="Unassembled WGS sequence"/>
</dbReference>
<dbReference type="AlphaFoldDB" id="A0A918B064"/>
<dbReference type="GO" id="GO:0016747">
    <property type="term" value="F:acyltransferase activity, transferring groups other than amino-acyl groups"/>
    <property type="evidence" value="ECO:0007669"/>
    <property type="project" value="InterPro"/>
</dbReference>
<dbReference type="SUPFAM" id="SSF55729">
    <property type="entry name" value="Acyl-CoA N-acyltransferases (Nat)"/>
    <property type="match status" value="1"/>
</dbReference>
<dbReference type="EMBL" id="BMSV01000005">
    <property type="protein sequence ID" value="GGQ07051.1"/>
    <property type="molecule type" value="Genomic_DNA"/>
</dbReference>
<dbReference type="InterPro" id="IPR000182">
    <property type="entry name" value="GNAT_dom"/>
</dbReference>
<organism evidence="3 4">
    <name type="scientific">Streptomyces roseolilacinus</name>
    <dbReference type="NCBI Taxonomy" id="66904"/>
    <lineage>
        <taxon>Bacteria</taxon>
        <taxon>Bacillati</taxon>
        <taxon>Actinomycetota</taxon>
        <taxon>Actinomycetes</taxon>
        <taxon>Kitasatosporales</taxon>
        <taxon>Streptomycetaceae</taxon>
        <taxon>Streptomyces</taxon>
    </lineage>
</organism>